<gene>
    <name evidence="1" type="ORF">CO657_36475</name>
</gene>
<name>A0AAE5WVG4_9HYPH</name>
<evidence type="ECO:0000313" key="2">
    <source>
        <dbReference type="Proteomes" id="UP000220927"/>
    </source>
</evidence>
<dbReference type="Pfam" id="PF06169">
    <property type="entry name" value="DUF982"/>
    <property type="match status" value="1"/>
</dbReference>
<accession>A0AAE5WVG4</accession>
<dbReference type="InterPro" id="IPR010385">
    <property type="entry name" value="DUF982"/>
</dbReference>
<organism evidence="1 2">
    <name type="scientific">Rhizobium acidisoli</name>
    <dbReference type="NCBI Taxonomy" id="1538158"/>
    <lineage>
        <taxon>Bacteria</taxon>
        <taxon>Pseudomonadati</taxon>
        <taxon>Pseudomonadota</taxon>
        <taxon>Alphaproteobacteria</taxon>
        <taxon>Hyphomicrobiales</taxon>
        <taxon>Rhizobiaceae</taxon>
        <taxon>Rhizobium/Agrobacterium group</taxon>
        <taxon>Rhizobium</taxon>
    </lineage>
</organism>
<dbReference type="KEGG" id="rad:CO657_36475"/>
<protein>
    <submittedName>
        <fullName evidence="1">DUF982 domain-containing protein</fullName>
    </submittedName>
</protein>
<keyword evidence="2" id="KW-1185">Reference proteome</keyword>
<reference evidence="1 2" key="1">
    <citation type="submission" date="2019-01" db="EMBL/GenBank/DDBJ databases">
        <title>Genomic insights into the origins and evolution of symbiotic genes in the Phaseolus vulgaris microsymbionts.</title>
        <authorList>
            <person name="Tong W."/>
        </authorList>
    </citation>
    <scope>NUCLEOTIDE SEQUENCE [LARGE SCALE GENOMIC DNA]</scope>
    <source>
        <strain evidence="1 2">FH23</strain>
        <plasmid evidence="2">prapfh23d</plasmid>
    </source>
</reference>
<keyword evidence="1" id="KW-0614">Plasmid</keyword>
<evidence type="ECO:0000313" key="1">
    <source>
        <dbReference type="EMBL" id="QAS83245.1"/>
    </source>
</evidence>
<dbReference type="EMBL" id="CP035002">
    <property type="protein sequence ID" value="QAS83245.1"/>
    <property type="molecule type" value="Genomic_DNA"/>
</dbReference>
<proteinExistence type="predicted"/>
<dbReference type="RefSeq" id="WP_054185816.1">
    <property type="nucleotide sequence ID" value="NZ_CP035002.1"/>
</dbReference>
<sequence length="79" mass="8613">MSEKWSKPVEVAFGVSGYRTVTGPFDAMIVLTDLWPKRSGLRFIKARNACSAAIAGRIGAEDARREFLAAAEEAELSTH</sequence>
<dbReference type="Gene3D" id="6.10.250.730">
    <property type="match status" value="1"/>
</dbReference>
<dbReference type="AlphaFoldDB" id="A0AAE5WVG4"/>
<dbReference type="Proteomes" id="UP000220927">
    <property type="component" value="Plasmid pRapFH23d"/>
</dbReference>
<geneLocation type="plasmid" evidence="2">
    <name>prapfh23d</name>
</geneLocation>